<name>A0A0G2B7G2_9BACT</name>
<proteinExistence type="predicted"/>
<organism evidence="1 2">
    <name type="scientific">Candidatus Magasanikbacteria bacterium GW2011_GWA2_56_11</name>
    <dbReference type="NCBI Taxonomy" id="1619044"/>
    <lineage>
        <taxon>Bacteria</taxon>
        <taxon>Candidatus Magasanikiibacteriota</taxon>
    </lineage>
</organism>
<reference evidence="1 2" key="1">
    <citation type="journal article" date="2015" name="Nature">
        <title>rRNA introns, odd ribosomes, and small enigmatic genomes across a large radiation of phyla.</title>
        <authorList>
            <person name="Brown C.T."/>
            <person name="Hug L.A."/>
            <person name="Thomas B.C."/>
            <person name="Sharon I."/>
            <person name="Castelle C.J."/>
            <person name="Singh A."/>
            <person name="Wilkins M.J."/>
            <person name="Williams K.H."/>
            <person name="Banfield J.F."/>
        </authorList>
    </citation>
    <scope>NUCLEOTIDE SEQUENCE [LARGE SCALE GENOMIC DNA]</scope>
</reference>
<protein>
    <submittedName>
        <fullName evidence="1">Uncharacterized protein</fullName>
    </submittedName>
</protein>
<sequence length="340" mass="38029">MPKSGFLLPFIFFAVFLSVGCVGRYSDDQDEIIRTDAFNSSAGAAVFASSTEATAVVAAIETLPEVRRLHERIIAEYKSGRKITYRFDDAAGAAKGRVQVIVSEDTGKQAIAHYIFSLTLKGDDIRVIDPLTGEELTLEKWRDSQQYGPEPGRSLTMREYYRLIPKEYIWLRIDNIAQGSFRPRDSFISVLDESNYYLSLTEEAAGIQPSGGYGRAELALFLGQDGGPDILSVLNTTCVSIGCIDQDLQFYTYSGGRFGVVTKDVFPFRENLDNDYISKQAKAAIEKKYGNDPDNPEAVPSVVLVLPRYGTKIILREEKTRTDIYEFIWNGSKFTSHRVI</sequence>
<evidence type="ECO:0000313" key="1">
    <source>
        <dbReference type="EMBL" id="KKW41384.1"/>
    </source>
</evidence>
<evidence type="ECO:0000313" key="2">
    <source>
        <dbReference type="Proteomes" id="UP000033870"/>
    </source>
</evidence>
<gene>
    <name evidence="1" type="ORF">UY92_C0021G0018</name>
</gene>
<dbReference type="Proteomes" id="UP000033870">
    <property type="component" value="Unassembled WGS sequence"/>
</dbReference>
<comment type="caution">
    <text evidence="1">The sequence shown here is derived from an EMBL/GenBank/DDBJ whole genome shotgun (WGS) entry which is preliminary data.</text>
</comment>
<dbReference type="EMBL" id="LCRX01000021">
    <property type="protein sequence ID" value="KKW41384.1"/>
    <property type="molecule type" value="Genomic_DNA"/>
</dbReference>
<dbReference type="AlphaFoldDB" id="A0A0G2B7G2"/>
<accession>A0A0G2B7G2</accession>
<dbReference type="PROSITE" id="PS51257">
    <property type="entry name" value="PROKAR_LIPOPROTEIN"/>
    <property type="match status" value="1"/>
</dbReference>